<dbReference type="PANTHER" id="PTHR44051:SF8">
    <property type="entry name" value="GLUTATHIONE S-TRANSFERASE GSTA"/>
    <property type="match status" value="1"/>
</dbReference>
<evidence type="ECO:0000313" key="4">
    <source>
        <dbReference type="Proteomes" id="UP001356170"/>
    </source>
</evidence>
<dbReference type="SFLD" id="SFLDG01150">
    <property type="entry name" value="Main.1:_Beta-like"/>
    <property type="match status" value="1"/>
</dbReference>
<evidence type="ECO:0000259" key="2">
    <source>
        <dbReference type="PROSITE" id="PS50405"/>
    </source>
</evidence>
<evidence type="ECO:0000313" key="3">
    <source>
        <dbReference type="EMBL" id="MEF2155712.1"/>
    </source>
</evidence>
<dbReference type="PROSITE" id="PS50405">
    <property type="entry name" value="GST_CTER"/>
    <property type="match status" value="1"/>
</dbReference>
<dbReference type="InterPro" id="IPR040079">
    <property type="entry name" value="Glutathione_S-Trfase"/>
</dbReference>
<dbReference type="SUPFAM" id="SSF47616">
    <property type="entry name" value="GST C-terminal domain-like"/>
    <property type="match status" value="1"/>
</dbReference>
<dbReference type="PANTHER" id="PTHR44051">
    <property type="entry name" value="GLUTATHIONE S-TRANSFERASE-RELATED"/>
    <property type="match status" value="1"/>
</dbReference>
<dbReference type="SFLD" id="SFLDG00358">
    <property type="entry name" value="Main_(cytGST)"/>
    <property type="match status" value="1"/>
</dbReference>
<dbReference type="Pfam" id="PF00043">
    <property type="entry name" value="GST_C"/>
    <property type="match status" value="1"/>
</dbReference>
<evidence type="ECO:0000259" key="1">
    <source>
        <dbReference type="PROSITE" id="PS50404"/>
    </source>
</evidence>
<dbReference type="Gene3D" id="1.20.1050.10">
    <property type="match status" value="1"/>
</dbReference>
<protein>
    <submittedName>
        <fullName evidence="3">Glutathione S-transferase N-terminal domain-containing protein</fullName>
    </submittedName>
</protein>
<dbReference type="CDD" id="cd03188">
    <property type="entry name" value="GST_C_Beta"/>
    <property type="match status" value="1"/>
</dbReference>
<dbReference type="InterPro" id="IPR004046">
    <property type="entry name" value="GST_C"/>
</dbReference>
<feature type="domain" description="GST C-terminal" evidence="2">
    <location>
        <begin position="81"/>
        <end position="200"/>
    </location>
</feature>
<dbReference type="InterPro" id="IPR010987">
    <property type="entry name" value="Glutathione-S-Trfase_C-like"/>
</dbReference>
<keyword evidence="4" id="KW-1185">Reference proteome</keyword>
<sequence length="200" mass="21658">MKLYTKPGACSTADHIALAWSGLPYEFEIVKDSKSPEYLAINPAGAVPALQDGDWVLTQNAAIMHYIGDLAPQAGLFGDGSPKQTAEANRWLSFINADVHPAFKPLFGSVSYLDEATQKQVKDNALETLRGYFVRMDEQLKTNDYLAGFRSAADAYAFIVARWAKGVGVDLSGLDALKAYMGRMRDDAGVQAAFKAEGLG</sequence>
<dbReference type="Gene3D" id="3.40.30.10">
    <property type="entry name" value="Glutaredoxin"/>
    <property type="match status" value="1"/>
</dbReference>
<dbReference type="InterPro" id="IPR004045">
    <property type="entry name" value="Glutathione_S-Trfase_N"/>
</dbReference>
<dbReference type="InterPro" id="IPR036249">
    <property type="entry name" value="Thioredoxin-like_sf"/>
</dbReference>
<name>A0ABU7UYV3_9GAMM</name>
<accession>A0ABU7UYV3</accession>
<dbReference type="CDD" id="cd03057">
    <property type="entry name" value="GST_N_Beta"/>
    <property type="match status" value="1"/>
</dbReference>
<dbReference type="RefSeq" id="WP_331690105.1">
    <property type="nucleotide sequence ID" value="NZ_JAZHBN010000007.1"/>
</dbReference>
<dbReference type="PROSITE" id="PS50404">
    <property type="entry name" value="GST_NTER"/>
    <property type="match status" value="1"/>
</dbReference>
<dbReference type="SFLD" id="SFLDS00019">
    <property type="entry name" value="Glutathione_Transferase_(cytos"/>
    <property type="match status" value="1"/>
</dbReference>
<dbReference type="SUPFAM" id="SSF52833">
    <property type="entry name" value="Thioredoxin-like"/>
    <property type="match status" value="1"/>
</dbReference>
<organism evidence="3 4">
    <name type="scientific">Aquilutibacter rugosus</name>
    <dbReference type="NCBI Taxonomy" id="3115820"/>
    <lineage>
        <taxon>Bacteria</taxon>
        <taxon>Pseudomonadati</taxon>
        <taxon>Pseudomonadota</taxon>
        <taxon>Gammaproteobacteria</taxon>
        <taxon>Lysobacterales</taxon>
        <taxon>Lysobacteraceae</taxon>
        <taxon>Aquilutibacter</taxon>
    </lineage>
</organism>
<proteinExistence type="predicted"/>
<dbReference type="Pfam" id="PF13417">
    <property type="entry name" value="GST_N_3"/>
    <property type="match status" value="1"/>
</dbReference>
<feature type="domain" description="GST N-terminal" evidence="1">
    <location>
        <begin position="1"/>
        <end position="75"/>
    </location>
</feature>
<comment type="caution">
    <text evidence="3">The sequence shown here is derived from an EMBL/GenBank/DDBJ whole genome shotgun (WGS) entry which is preliminary data.</text>
</comment>
<dbReference type="InterPro" id="IPR036282">
    <property type="entry name" value="Glutathione-S-Trfase_C_sf"/>
</dbReference>
<dbReference type="EMBL" id="JAZHBO010000002">
    <property type="protein sequence ID" value="MEF2155712.1"/>
    <property type="molecule type" value="Genomic_DNA"/>
</dbReference>
<gene>
    <name evidence="3" type="ORF">V3390_05615</name>
</gene>
<dbReference type="Proteomes" id="UP001356170">
    <property type="component" value="Unassembled WGS sequence"/>
</dbReference>
<reference evidence="3 4" key="1">
    <citation type="submission" date="2024-01" db="EMBL/GenBank/DDBJ databases">
        <title>Novel species of the genus Luteimonas isolated from rivers.</title>
        <authorList>
            <person name="Lu H."/>
        </authorList>
    </citation>
    <scope>NUCLEOTIDE SEQUENCE [LARGE SCALE GENOMIC DNA]</scope>
    <source>
        <strain evidence="3 4">FXH3W</strain>
    </source>
</reference>